<dbReference type="EMBL" id="MU155169">
    <property type="protein sequence ID" value="KAF9482132.1"/>
    <property type="molecule type" value="Genomic_DNA"/>
</dbReference>
<reference evidence="1" key="1">
    <citation type="submission" date="2020-11" db="EMBL/GenBank/DDBJ databases">
        <authorList>
            <consortium name="DOE Joint Genome Institute"/>
            <person name="Ahrendt S."/>
            <person name="Riley R."/>
            <person name="Andreopoulos W."/>
            <person name="Labutti K."/>
            <person name="Pangilinan J."/>
            <person name="Ruiz-Duenas F.J."/>
            <person name="Barrasa J.M."/>
            <person name="Sanchez-Garcia M."/>
            <person name="Camarero S."/>
            <person name="Miyauchi S."/>
            <person name="Serrano A."/>
            <person name="Linde D."/>
            <person name="Babiker R."/>
            <person name="Drula E."/>
            <person name="Ayuso-Fernandez I."/>
            <person name="Pacheco R."/>
            <person name="Padilla G."/>
            <person name="Ferreira P."/>
            <person name="Barriuso J."/>
            <person name="Kellner H."/>
            <person name="Castanera R."/>
            <person name="Alfaro M."/>
            <person name="Ramirez L."/>
            <person name="Pisabarro A.G."/>
            <person name="Kuo A."/>
            <person name="Tritt A."/>
            <person name="Lipzen A."/>
            <person name="He G."/>
            <person name="Yan M."/>
            <person name="Ng V."/>
            <person name="Cullen D."/>
            <person name="Martin F."/>
            <person name="Rosso M.-N."/>
            <person name="Henrissat B."/>
            <person name="Hibbett D."/>
            <person name="Martinez A.T."/>
            <person name="Grigoriev I.V."/>
        </authorList>
    </citation>
    <scope>NUCLEOTIDE SEQUENCE</scope>
    <source>
        <strain evidence="1">CIRM-BRFM 674</strain>
    </source>
</reference>
<evidence type="ECO:0000313" key="1">
    <source>
        <dbReference type="EMBL" id="KAF9482132.1"/>
    </source>
</evidence>
<proteinExistence type="predicted"/>
<organism evidence="1 2">
    <name type="scientific">Pholiota conissans</name>
    <dbReference type="NCBI Taxonomy" id="109636"/>
    <lineage>
        <taxon>Eukaryota</taxon>
        <taxon>Fungi</taxon>
        <taxon>Dikarya</taxon>
        <taxon>Basidiomycota</taxon>
        <taxon>Agaricomycotina</taxon>
        <taxon>Agaricomycetes</taxon>
        <taxon>Agaricomycetidae</taxon>
        <taxon>Agaricales</taxon>
        <taxon>Agaricineae</taxon>
        <taxon>Strophariaceae</taxon>
        <taxon>Pholiota</taxon>
    </lineage>
</organism>
<accession>A0A9P5Z6X8</accession>
<evidence type="ECO:0000313" key="2">
    <source>
        <dbReference type="Proteomes" id="UP000807469"/>
    </source>
</evidence>
<name>A0A9P5Z6X8_9AGAR</name>
<sequence length="174" mass="19181">MAAVAAHQCPRGHLPSSAVATSAHPYVTPRLFSHPPHVGLQAITALSKVNFYRRPLSPTEGYPVPHESGLTPASSIWSLVFTSSNLSALQPLEAPKVSLRTHLAGSSPAHARYVLLVTTFRVELPDTAANSKVRDDQFFLDIKHIQKRKPMNMSFRRIPHIFTPQLKAYEKAKG</sequence>
<dbReference type="Proteomes" id="UP000807469">
    <property type="component" value="Unassembled WGS sequence"/>
</dbReference>
<keyword evidence="2" id="KW-1185">Reference proteome</keyword>
<protein>
    <submittedName>
        <fullName evidence="1">Uncharacterized protein</fullName>
    </submittedName>
</protein>
<dbReference type="AlphaFoldDB" id="A0A9P5Z6X8"/>
<gene>
    <name evidence="1" type="ORF">BDN70DRAFT_892785</name>
</gene>
<comment type="caution">
    <text evidence="1">The sequence shown here is derived from an EMBL/GenBank/DDBJ whole genome shotgun (WGS) entry which is preliminary data.</text>
</comment>